<sequence length="72" mass="8377">MTSNFDLNLLAHPHQYYVLCCRYLGTNNGGWHNMINMPAVHQMGHSGERFNLTIIKTCHHIIMRCESSLYQL</sequence>
<evidence type="ECO:0000313" key="2">
    <source>
        <dbReference type="Proteomes" id="UP000694892"/>
    </source>
</evidence>
<dbReference type="AlphaFoldDB" id="A0A974D586"/>
<reference evidence="2" key="1">
    <citation type="journal article" date="2016" name="Nature">
        <title>Genome evolution in the allotetraploid frog Xenopus laevis.</title>
        <authorList>
            <person name="Session A.M."/>
            <person name="Uno Y."/>
            <person name="Kwon T."/>
            <person name="Chapman J.A."/>
            <person name="Toyoda A."/>
            <person name="Takahashi S."/>
            <person name="Fukui A."/>
            <person name="Hikosaka A."/>
            <person name="Suzuki A."/>
            <person name="Kondo M."/>
            <person name="van Heeringen S.J."/>
            <person name="Quigley I."/>
            <person name="Heinz S."/>
            <person name="Ogino H."/>
            <person name="Ochi H."/>
            <person name="Hellsten U."/>
            <person name="Lyons J.B."/>
            <person name="Simakov O."/>
            <person name="Putnam N."/>
            <person name="Stites J."/>
            <person name="Kuroki Y."/>
            <person name="Tanaka T."/>
            <person name="Michiue T."/>
            <person name="Watanabe M."/>
            <person name="Bogdanovic O."/>
            <person name="Lister R."/>
            <person name="Georgiou G."/>
            <person name="Paranjpe S.S."/>
            <person name="van Kruijsbergen I."/>
            <person name="Shu S."/>
            <person name="Carlson J."/>
            <person name="Kinoshita T."/>
            <person name="Ohta Y."/>
            <person name="Mawaribuchi S."/>
            <person name="Jenkins J."/>
            <person name="Grimwood J."/>
            <person name="Schmutz J."/>
            <person name="Mitros T."/>
            <person name="Mozaffari S.V."/>
            <person name="Suzuki Y."/>
            <person name="Haramoto Y."/>
            <person name="Yamamoto T.S."/>
            <person name="Takagi C."/>
            <person name="Heald R."/>
            <person name="Miller K."/>
            <person name="Haudenschild C."/>
            <person name="Kitzman J."/>
            <person name="Nakayama T."/>
            <person name="Izutsu Y."/>
            <person name="Robert J."/>
            <person name="Fortriede J."/>
            <person name="Burns K."/>
            <person name="Lotay V."/>
            <person name="Karimi K."/>
            <person name="Yasuoka Y."/>
            <person name="Dichmann D.S."/>
            <person name="Flajnik M.F."/>
            <person name="Houston D.W."/>
            <person name="Shendure J."/>
            <person name="DuPasquier L."/>
            <person name="Vize P.D."/>
            <person name="Zorn A.M."/>
            <person name="Ito M."/>
            <person name="Marcotte E.M."/>
            <person name="Wallingford J.B."/>
            <person name="Ito Y."/>
            <person name="Asashima M."/>
            <person name="Ueno N."/>
            <person name="Matsuda Y."/>
            <person name="Veenstra G.J."/>
            <person name="Fujiyama A."/>
            <person name="Harland R.M."/>
            <person name="Taira M."/>
            <person name="Rokhsar D.S."/>
        </authorList>
    </citation>
    <scope>NUCLEOTIDE SEQUENCE [LARGE SCALE GENOMIC DNA]</scope>
    <source>
        <strain evidence="2">J</strain>
    </source>
</reference>
<accession>A0A974D586</accession>
<proteinExistence type="predicted"/>
<organism evidence="1 2">
    <name type="scientific">Xenopus laevis</name>
    <name type="common">African clawed frog</name>
    <dbReference type="NCBI Taxonomy" id="8355"/>
    <lineage>
        <taxon>Eukaryota</taxon>
        <taxon>Metazoa</taxon>
        <taxon>Chordata</taxon>
        <taxon>Craniata</taxon>
        <taxon>Vertebrata</taxon>
        <taxon>Euteleostomi</taxon>
        <taxon>Amphibia</taxon>
        <taxon>Batrachia</taxon>
        <taxon>Anura</taxon>
        <taxon>Pipoidea</taxon>
        <taxon>Pipidae</taxon>
        <taxon>Xenopodinae</taxon>
        <taxon>Xenopus</taxon>
        <taxon>Xenopus</taxon>
    </lineage>
</organism>
<protein>
    <submittedName>
        <fullName evidence="1">Uncharacterized protein</fullName>
    </submittedName>
</protein>
<dbReference type="EMBL" id="CM004472">
    <property type="protein sequence ID" value="OCT85869.1"/>
    <property type="molecule type" value="Genomic_DNA"/>
</dbReference>
<evidence type="ECO:0000313" key="1">
    <source>
        <dbReference type="EMBL" id="OCT85869.1"/>
    </source>
</evidence>
<name>A0A974D586_XENLA</name>
<gene>
    <name evidence="1" type="ORF">XELAEV_18024038mg</name>
</gene>
<dbReference type="Proteomes" id="UP000694892">
    <property type="component" value="Chromosome 4L"/>
</dbReference>